<dbReference type="SMART" id="SM00339">
    <property type="entry name" value="FH"/>
    <property type="match status" value="1"/>
</dbReference>
<dbReference type="InterPro" id="IPR050998">
    <property type="entry name" value="FOXP"/>
</dbReference>
<feature type="region of interest" description="Disordered" evidence="11">
    <location>
        <begin position="1"/>
        <end position="20"/>
    </location>
</feature>
<dbReference type="InterPro" id="IPR036388">
    <property type="entry name" value="WH-like_DNA-bd_sf"/>
</dbReference>
<keyword evidence="5" id="KW-0862">Zinc</keyword>
<dbReference type="GO" id="GO:0001227">
    <property type="term" value="F:DNA-binding transcription repressor activity, RNA polymerase II-specific"/>
    <property type="evidence" value="ECO:0007669"/>
    <property type="project" value="TreeGrafter"/>
</dbReference>
<gene>
    <name evidence="13" type="primary">foxP</name>
</gene>
<dbReference type="PROSITE" id="PS50039">
    <property type="entry name" value="FORK_HEAD_3"/>
    <property type="match status" value="1"/>
</dbReference>
<name>Q6EWM8_SUBDO</name>
<accession>Q6EWM8</accession>
<evidence type="ECO:0000256" key="9">
    <source>
        <dbReference type="ARBA" id="ARBA00023242"/>
    </source>
</evidence>
<feature type="domain" description="Fork-head" evidence="12">
    <location>
        <begin position="462"/>
        <end position="538"/>
    </location>
</feature>
<dbReference type="PANTHER" id="PTHR45796:SF2">
    <property type="entry name" value="FORKHEAD BOX P3"/>
    <property type="match status" value="1"/>
</dbReference>
<dbReference type="GO" id="GO:0005634">
    <property type="term" value="C:nucleus"/>
    <property type="evidence" value="ECO:0007669"/>
    <property type="project" value="UniProtKB-SubCell"/>
</dbReference>
<keyword evidence="6" id="KW-0805">Transcription regulation</keyword>
<evidence type="ECO:0000256" key="3">
    <source>
        <dbReference type="ARBA" id="ARBA00022723"/>
    </source>
</evidence>
<feature type="compositionally biased region" description="Polar residues" evidence="11">
    <location>
        <begin position="557"/>
        <end position="566"/>
    </location>
</feature>
<dbReference type="PRINTS" id="PR00053">
    <property type="entry name" value="FORKHEAD"/>
</dbReference>
<evidence type="ECO:0000256" key="1">
    <source>
        <dbReference type="ARBA" id="ARBA00004123"/>
    </source>
</evidence>
<feature type="region of interest" description="Disordered" evidence="11">
    <location>
        <begin position="267"/>
        <end position="300"/>
    </location>
</feature>
<evidence type="ECO:0000256" key="2">
    <source>
        <dbReference type="ARBA" id="ARBA00022491"/>
    </source>
</evidence>
<feature type="compositionally biased region" description="Basic and acidic residues" evidence="11">
    <location>
        <begin position="623"/>
        <end position="632"/>
    </location>
</feature>
<dbReference type="PANTHER" id="PTHR45796">
    <property type="entry name" value="FORKHEAD BOX P, ISOFORM C"/>
    <property type="match status" value="1"/>
</dbReference>
<dbReference type="InterPro" id="IPR001766">
    <property type="entry name" value="Fork_head_dom"/>
</dbReference>
<dbReference type="SUPFAM" id="SSF46785">
    <property type="entry name" value="Winged helix' DNA-binding domain"/>
    <property type="match status" value="1"/>
</dbReference>
<dbReference type="PROSITE" id="PS00658">
    <property type="entry name" value="FORK_HEAD_2"/>
    <property type="match status" value="1"/>
</dbReference>
<dbReference type="Gene3D" id="1.20.5.340">
    <property type="match status" value="1"/>
</dbReference>
<dbReference type="FunFam" id="1.10.10.10:FF:000010">
    <property type="entry name" value="Forkhead box P2 isoform B"/>
    <property type="match status" value="1"/>
</dbReference>
<dbReference type="GO" id="GO:0008270">
    <property type="term" value="F:zinc ion binding"/>
    <property type="evidence" value="ECO:0007669"/>
    <property type="project" value="UniProtKB-KW"/>
</dbReference>
<protein>
    <submittedName>
        <fullName evidence="13">Forkhead foxP</fullName>
    </submittedName>
</protein>
<keyword evidence="3" id="KW-0479">Metal-binding</keyword>
<dbReference type="GO" id="GO:0000978">
    <property type="term" value="F:RNA polymerase II cis-regulatory region sequence-specific DNA binding"/>
    <property type="evidence" value="ECO:0007669"/>
    <property type="project" value="TreeGrafter"/>
</dbReference>
<dbReference type="EMBL" id="AJ585265">
    <property type="protein sequence ID" value="CAE51211.1"/>
    <property type="molecule type" value="mRNA"/>
</dbReference>
<evidence type="ECO:0000256" key="4">
    <source>
        <dbReference type="ARBA" id="ARBA00022771"/>
    </source>
</evidence>
<dbReference type="Pfam" id="PF16159">
    <property type="entry name" value="FOXP-CC"/>
    <property type="match status" value="1"/>
</dbReference>
<keyword evidence="2" id="KW-0678">Repressor</keyword>
<keyword evidence="7 10" id="KW-0238">DNA-binding</keyword>
<feature type="region of interest" description="Disordered" evidence="11">
    <location>
        <begin position="550"/>
        <end position="569"/>
    </location>
</feature>
<sequence length="670" mass="71964">MAADPPVLTPVQVTPSTPPLSSWQGVLGEMAMSAIIQKHSSHPNTVSFPSSPAERAKSAQNTLVKSVYQMPVSAISTNGYSSNNGLTNGLTNGQSAMQQGFISLPSSQSAGVHALPVINSSLPVGGQVLQGTPIQLSNQMQVQESNSPSIVHIGYAHSPTVSVHGGTNMLQTGLVSVPMATGIPQAPSIPPDVEKSLFDDSGTCKWPGCMTRVSSKDMLASHLITEHRAGSKTKAQVKVQEMVVQHLESQLSLEKDKLDAMKKHLATSENDATESRHGSLSSPNGVRLATPTSLAPPTSVAPPTQMVQAMYDQNGQPVYILQNVNNQGTALIPLQLQQQMSSSAQPLASQSHHSASTVPTSLKIDQSILSAKGGVVTPSPGTPKNITVTQTYTPPNFESLIQPGGLKAVMLPTGSAGTLNSEAGPVRHGRQAAKERPSPVAFDESQDALRKAIPRYSNIDQRPPFTYASLIRQAILESSDQCLTLCEIYAWFMKNFVYFRDNNPTWKNAIRHNLSLHKCFVRVELNKSRGAVWTVDDSLYKKKRHMKLVNVDGEAQPTDSTANSPVNDMAVGEEEGGAKLIDMPESIPLVTLPTTQDYPSPPQDRAFHERGEISSEDESDGESSERDLEIKSEAPSPPPTHFYPSQPHSTPGTPYTVSINVSSQNDLYAN</sequence>
<feature type="compositionally biased region" description="Polar residues" evidence="11">
    <location>
        <begin position="11"/>
        <end position="20"/>
    </location>
</feature>
<dbReference type="InterPro" id="IPR036390">
    <property type="entry name" value="WH_DNA-bd_sf"/>
</dbReference>
<feature type="compositionally biased region" description="Polar residues" evidence="11">
    <location>
        <begin position="646"/>
        <end position="670"/>
    </location>
</feature>
<evidence type="ECO:0000256" key="8">
    <source>
        <dbReference type="ARBA" id="ARBA00023163"/>
    </source>
</evidence>
<feature type="compositionally biased region" description="Polar residues" evidence="11">
    <location>
        <begin position="278"/>
        <end position="300"/>
    </location>
</feature>
<dbReference type="InterPro" id="IPR030456">
    <property type="entry name" value="TF_fork_head_CS_2"/>
</dbReference>
<evidence type="ECO:0000259" key="12">
    <source>
        <dbReference type="PROSITE" id="PS50039"/>
    </source>
</evidence>
<dbReference type="AlphaFoldDB" id="Q6EWM8"/>
<evidence type="ECO:0000256" key="5">
    <source>
        <dbReference type="ARBA" id="ARBA00022833"/>
    </source>
</evidence>
<reference evidence="13" key="1">
    <citation type="journal article" date="2004" name="Gene">
        <title>Isolation and characterization of five Fox (Forkhead) genes from the sponge Suberites domuncula.</title>
        <authorList>
            <person name="Adell T."/>
            <person name="Muller W.E."/>
        </authorList>
    </citation>
    <scope>NUCLEOTIDE SEQUENCE</scope>
</reference>
<evidence type="ECO:0000256" key="10">
    <source>
        <dbReference type="PROSITE-ProRule" id="PRU00089"/>
    </source>
</evidence>
<feature type="region of interest" description="Disordered" evidence="11">
    <location>
        <begin position="591"/>
        <end position="670"/>
    </location>
</feature>
<dbReference type="CDD" id="cd20033">
    <property type="entry name" value="FH_FOXP"/>
    <property type="match status" value="1"/>
</dbReference>
<keyword evidence="4" id="KW-0863">Zinc-finger</keyword>
<evidence type="ECO:0000256" key="6">
    <source>
        <dbReference type="ARBA" id="ARBA00023015"/>
    </source>
</evidence>
<evidence type="ECO:0000256" key="11">
    <source>
        <dbReference type="SAM" id="MobiDB-lite"/>
    </source>
</evidence>
<feature type="DNA-binding region" description="Fork-head" evidence="10">
    <location>
        <begin position="462"/>
        <end position="538"/>
    </location>
</feature>
<dbReference type="Gene3D" id="1.10.10.10">
    <property type="entry name" value="Winged helix-like DNA-binding domain superfamily/Winged helix DNA-binding domain"/>
    <property type="match status" value="1"/>
</dbReference>
<organism evidence="13">
    <name type="scientific">Suberites domuncula</name>
    <name type="common">Sponge</name>
    <dbReference type="NCBI Taxonomy" id="55567"/>
    <lineage>
        <taxon>Eukaryota</taxon>
        <taxon>Metazoa</taxon>
        <taxon>Porifera</taxon>
        <taxon>Demospongiae</taxon>
        <taxon>Heteroscleromorpha</taxon>
        <taxon>Suberitida</taxon>
        <taxon>Suberitidae</taxon>
        <taxon>Suberites</taxon>
    </lineage>
</organism>
<evidence type="ECO:0000256" key="7">
    <source>
        <dbReference type="ARBA" id="ARBA00023125"/>
    </source>
</evidence>
<dbReference type="InterPro" id="IPR032354">
    <property type="entry name" value="FOXP-CC"/>
</dbReference>
<keyword evidence="8" id="KW-0804">Transcription</keyword>
<keyword evidence="9 10" id="KW-0539">Nucleus</keyword>
<proteinExistence type="evidence at transcript level"/>
<comment type="subcellular location">
    <subcellularLocation>
        <location evidence="1 10">Nucleus</location>
    </subcellularLocation>
</comment>
<dbReference type="Pfam" id="PF00250">
    <property type="entry name" value="Forkhead"/>
    <property type="match status" value="1"/>
</dbReference>
<evidence type="ECO:0000313" key="13">
    <source>
        <dbReference type="EMBL" id="CAE51211.1"/>
    </source>
</evidence>